<gene>
    <name evidence="1" type="ORF">CLV70_101195</name>
</gene>
<comment type="caution">
    <text evidence="1">The sequence shown here is derived from an EMBL/GenBank/DDBJ whole genome shotgun (WGS) entry which is preliminary data.</text>
</comment>
<dbReference type="EMBL" id="PVZG01000001">
    <property type="protein sequence ID" value="PRY33034.1"/>
    <property type="molecule type" value="Genomic_DNA"/>
</dbReference>
<accession>A0A2T0SHY8</accession>
<dbReference type="OrthoDB" id="3323334at2"/>
<reference evidence="1 2" key="1">
    <citation type="submission" date="2018-03" db="EMBL/GenBank/DDBJ databases">
        <title>Genomic Encyclopedia of Archaeal and Bacterial Type Strains, Phase II (KMG-II): from individual species to whole genera.</title>
        <authorList>
            <person name="Goeker M."/>
        </authorList>
    </citation>
    <scope>NUCLEOTIDE SEQUENCE [LARGE SCALE GENOMIC DNA]</scope>
    <source>
        <strain evidence="1 2">DSM 45348</strain>
    </source>
</reference>
<evidence type="ECO:0000313" key="1">
    <source>
        <dbReference type="EMBL" id="PRY33034.1"/>
    </source>
</evidence>
<sequence length="56" mass="6133">MPLGFKPSKVVYGITLKSGEALTPQNLFTFSQVATYRAVRHLCSYEIEVEVVGISG</sequence>
<dbReference type="InterPro" id="IPR026487">
    <property type="entry name" value="CHP04141"/>
</dbReference>
<keyword evidence="2" id="KW-1185">Reference proteome</keyword>
<dbReference type="AlphaFoldDB" id="A0A2T0SHY8"/>
<protein>
    <submittedName>
        <fullName evidence="1">Uncharacterized protein (TIGR04141 family)</fullName>
    </submittedName>
</protein>
<proteinExistence type="predicted"/>
<organism evidence="1 2">
    <name type="scientific">Pseudosporangium ferrugineum</name>
    <dbReference type="NCBI Taxonomy" id="439699"/>
    <lineage>
        <taxon>Bacteria</taxon>
        <taxon>Bacillati</taxon>
        <taxon>Actinomycetota</taxon>
        <taxon>Actinomycetes</taxon>
        <taxon>Micromonosporales</taxon>
        <taxon>Micromonosporaceae</taxon>
        <taxon>Pseudosporangium</taxon>
    </lineage>
</organism>
<name>A0A2T0SHY8_9ACTN</name>
<dbReference type="Pfam" id="PF19614">
    <property type="entry name" value="DUF6119"/>
    <property type="match status" value="1"/>
</dbReference>
<dbReference type="Proteomes" id="UP000239209">
    <property type="component" value="Unassembled WGS sequence"/>
</dbReference>
<evidence type="ECO:0000313" key="2">
    <source>
        <dbReference type="Proteomes" id="UP000239209"/>
    </source>
</evidence>